<dbReference type="PANTHER" id="PTHR11129:SF3">
    <property type="entry name" value="PROTEIN PRENYLTRANSFERASE ALPHA SUBUNIT REPEAT-CONTAINING PROTEIN 1"/>
    <property type="match status" value="1"/>
</dbReference>
<reference evidence="1" key="2">
    <citation type="submission" date="2023-06" db="EMBL/GenBank/DDBJ databases">
        <authorList>
            <consortium name="Lawrence Berkeley National Laboratory"/>
            <person name="Haridas S."/>
            <person name="Hensen N."/>
            <person name="Bonometti L."/>
            <person name="Westerberg I."/>
            <person name="Brannstrom I.O."/>
            <person name="Guillou S."/>
            <person name="Cros-Aarteil S."/>
            <person name="Calhoun S."/>
            <person name="Kuo A."/>
            <person name="Mondo S."/>
            <person name="Pangilinan J."/>
            <person name="Riley R."/>
            <person name="Labutti K."/>
            <person name="Andreopoulos B."/>
            <person name="Lipzen A."/>
            <person name="Chen C."/>
            <person name="Yanf M."/>
            <person name="Daum C."/>
            <person name="Ng V."/>
            <person name="Clum A."/>
            <person name="Steindorff A."/>
            <person name="Ohm R."/>
            <person name="Martin F."/>
            <person name="Silar P."/>
            <person name="Natvig D."/>
            <person name="Lalanne C."/>
            <person name="Gautier V."/>
            <person name="Ament-Velasquez S.L."/>
            <person name="Kruys A."/>
            <person name="Hutchinson M.I."/>
            <person name="Powell A.J."/>
            <person name="Barry K."/>
            <person name="Miller A.N."/>
            <person name="Grigoriev I.V."/>
            <person name="Debuchy R."/>
            <person name="Gladieux P."/>
            <person name="Thoren M.H."/>
            <person name="Johannesson H."/>
        </authorList>
    </citation>
    <scope>NUCLEOTIDE SEQUENCE</scope>
    <source>
        <strain evidence="1">SMH4131-1</strain>
    </source>
</reference>
<dbReference type="Gene3D" id="1.25.40.120">
    <property type="entry name" value="Protein prenylyltransferase"/>
    <property type="match status" value="1"/>
</dbReference>
<sequence length="378" mass="42377">MSRALEGNVEALLATGNPQSAYESIVDSLVSLFAHPAGRPEFEILPATHVLGKGQYVLRDGLSLGISKLGLVQAFLFARPILMGHLDGIVPRSDEEIDAATAVILLLDAEHLTAANTRKRLLARKIKAATPATEGGNAGDIDEIRAKVAVDLAKEKLFIDSLLTSRMYRHNKSPTLLNHRRWLLNEIIQKKFDLDFDLRRQLQDVVFVAAERHSQNYYAWHHARIQANILLGRPLIGLEPGYKGTGSIRTSAEAQEILKLIVDWCMSHHTDTSGWSFLYWAFDHLTGLTSSDINETYNKVLQLAKSLRLTNEAVWVFLRTVTASRLVDSERRRDFADVVHYLSEKEGDRFPAGKVLQAAESWVREFQDDNTTNNNNNA</sequence>
<dbReference type="Proteomes" id="UP001286456">
    <property type="component" value="Unassembled WGS sequence"/>
</dbReference>
<dbReference type="EMBL" id="JAUEPO010000005">
    <property type="protein sequence ID" value="KAK3321036.1"/>
    <property type="molecule type" value="Genomic_DNA"/>
</dbReference>
<comment type="caution">
    <text evidence="1">The sequence shown here is derived from an EMBL/GenBank/DDBJ whole genome shotgun (WGS) entry which is preliminary data.</text>
</comment>
<accession>A0AAE0IB46</accession>
<dbReference type="PANTHER" id="PTHR11129">
    <property type="entry name" value="PROTEIN FARNESYLTRANSFERASE ALPHA SUBUNIT/RAB GERANYLGERANYL TRANSFERASE ALPHA SUBUNIT"/>
    <property type="match status" value="1"/>
</dbReference>
<dbReference type="GO" id="GO:0005737">
    <property type="term" value="C:cytoplasm"/>
    <property type="evidence" value="ECO:0007669"/>
    <property type="project" value="TreeGrafter"/>
</dbReference>
<evidence type="ECO:0000313" key="2">
    <source>
        <dbReference type="Proteomes" id="UP001286456"/>
    </source>
</evidence>
<evidence type="ECO:0000313" key="1">
    <source>
        <dbReference type="EMBL" id="KAK3321036.1"/>
    </source>
</evidence>
<organism evidence="1 2">
    <name type="scientific">Cercophora scortea</name>
    <dbReference type="NCBI Taxonomy" id="314031"/>
    <lineage>
        <taxon>Eukaryota</taxon>
        <taxon>Fungi</taxon>
        <taxon>Dikarya</taxon>
        <taxon>Ascomycota</taxon>
        <taxon>Pezizomycotina</taxon>
        <taxon>Sordariomycetes</taxon>
        <taxon>Sordariomycetidae</taxon>
        <taxon>Sordariales</taxon>
        <taxon>Lasiosphaeriaceae</taxon>
        <taxon>Cercophora</taxon>
    </lineage>
</organism>
<dbReference type="SUPFAM" id="SSF48439">
    <property type="entry name" value="Protein prenylyltransferase"/>
    <property type="match status" value="1"/>
</dbReference>
<gene>
    <name evidence="1" type="ORF">B0T19DRAFT_256454</name>
</gene>
<proteinExistence type="predicted"/>
<keyword evidence="2" id="KW-1185">Reference proteome</keyword>
<name>A0AAE0IB46_9PEZI</name>
<dbReference type="AlphaFoldDB" id="A0AAE0IB46"/>
<reference evidence="1" key="1">
    <citation type="journal article" date="2023" name="Mol. Phylogenet. Evol.">
        <title>Genome-scale phylogeny and comparative genomics of the fungal order Sordariales.</title>
        <authorList>
            <person name="Hensen N."/>
            <person name="Bonometti L."/>
            <person name="Westerberg I."/>
            <person name="Brannstrom I.O."/>
            <person name="Guillou S."/>
            <person name="Cros-Aarteil S."/>
            <person name="Calhoun S."/>
            <person name="Haridas S."/>
            <person name="Kuo A."/>
            <person name="Mondo S."/>
            <person name="Pangilinan J."/>
            <person name="Riley R."/>
            <person name="LaButti K."/>
            <person name="Andreopoulos B."/>
            <person name="Lipzen A."/>
            <person name="Chen C."/>
            <person name="Yan M."/>
            <person name="Daum C."/>
            <person name="Ng V."/>
            <person name="Clum A."/>
            <person name="Steindorff A."/>
            <person name="Ohm R.A."/>
            <person name="Martin F."/>
            <person name="Silar P."/>
            <person name="Natvig D.O."/>
            <person name="Lalanne C."/>
            <person name="Gautier V."/>
            <person name="Ament-Velasquez S.L."/>
            <person name="Kruys A."/>
            <person name="Hutchinson M.I."/>
            <person name="Powell A.J."/>
            <person name="Barry K."/>
            <person name="Miller A.N."/>
            <person name="Grigoriev I.V."/>
            <person name="Debuchy R."/>
            <person name="Gladieux P."/>
            <person name="Hiltunen Thoren M."/>
            <person name="Johannesson H."/>
        </authorList>
    </citation>
    <scope>NUCLEOTIDE SEQUENCE</scope>
    <source>
        <strain evidence="1">SMH4131-1</strain>
    </source>
</reference>
<protein>
    <submittedName>
        <fullName evidence="1">Uncharacterized protein</fullName>
    </submittedName>
</protein>